<comment type="caution">
    <text evidence="3">The sequence shown here is derived from an EMBL/GenBank/DDBJ whole genome shotgun (WGS) entry which is preliminary data.</text>
</comment>
<evidence type="ECO:0000313" key="4">
    <source>
        <dbReference type="Proteomes" id="UP001556220"/>
    </source>
</evidence>
<feature type="chain" id="PRO_5046122135" description="Tol-pal system protein YbgF" evidence="2">
    <location>
        <begin position="17"/>
        <end position="96"/>
    </location>
</feature>
<dbReference type="EMBL" id="JBFOHK010000001">
    <property type="protein sequence ID" value="MEW9570657.1"/>
    <property type="molecule type" value="Genomic_DNA"/>
</dbReference>
<evidence type="ECO:0000256" key="2">
    <source>
        <dbReference type="SAM" id="SignalP"/>
    </source>
</evidence>
<dbReference type="RefSeq" id="WP_367852734.1">
    <property type="nucleotide sequence ID" value="NZ_JBFOHK010000001.1"/>
</dbReference>
<keyword evidence="4" id="KW-1185">Reference proteome</keyword>
<evidence type="ECO:0000313" key="3">
    <source>
        <dbReference type="EMBL" id="MEW9570657.1"/>
    </source>
</evidence>
<gene>
    <name evidence="3" type="ORF">ABQJ54_02760</name>
</gene>
<sequence length="96" mass="9919">MLLAGVLLAAPLSAQAWQQPAANAARVARAVHKNAAAVDQQRAKVQDLQHDVAAQEAGSRAAAQRLEQQDAEIAELQRQLQAAQQAGAGAAPGKGH</sequence>
<dbReference type="Proteomes" id="UP001556220">
    <property type="component" value="Unassembled WGS sequence"/>
</dbReference>
<feature type="signal peptide" evidence="2">
    <location>
        <begin position="1"/>
        <end position="16"/>
    </location>
</feature>
<evidence type="ECO:0008006" key="5">
    <source>
        <dbReference type="Google" id="ProtNLM"/>
    </source>
</evidence>
<protein>
    <recommendedName>
        <fullName evidence="5">Tol-pal system protein YbgF</fullName>
    </recommendedName>
</protein>
<name>A0ABV3QA56_9GAMM</name>
<keyword evidence="2" id="KW-0732">Signal</keyword>
<proteinExistence type="predicted"/>
<evidence type="ECO:0000256" key="1">
    <source>
        <dbReference type="SAM" id="Coils"/>
    </source>
</evidence>
<keyword evidence="1" id="KW-0175">Coiled coil</keyword>
<accession>A0ABV3QA56</accession>
<feature type="coiled-coil region" evidence="1">
    <location>
        <begin position="59"/>
        <end position="86"/>
    </location>
</feature>
<organism evidence="3 4">
    <name type="scientific">Rhodanobacter lycopersici</name>
    <dbReference type="NCBI Taxonomy" id="3162487"/>
    <lineage>
        <taxon>Bacteria</taxon>
        <taxon>Pseudomonadati</taxon>
        <taxon>Pseudomonadota</taxon>
        <taxon>Gammaproteobacteria</taxon>
        <taxon>Lysobacterales</taxon>
        <taxon>Rhodanobacteraceae</taxon>
        <taxon>Rhodanobacter</taxon>
    </lineage>
</organism>
<reference evidence="3 4" key="1">
    <citation type="submission" date="2024-06" db="EMBL/GenBank/DDBJ databases">
        <authorList>
            <person name="Woo H."/>
        </authorList>
    </citation>
    <scope>NUCLEOTIDE SEQUENCE [LARGE SCALE GENOMIC DNA]</scope>
    <source>
        <strain evidence="3 4">Si-c</strain>
    </source>
</reference>